<dbReference type="PANTHER" id="PTHR36440">
    <property type="entry name" value="PUTATIVE (AFU_ORTHOLOGUE AFUA_8G07350)-RELATED"/>
    <property type="match status" value="1"/>
</dbReference>
<protein>
    <submittedName>
        <fullName evidence="1">Cupin</fullName>
    </submittedName>
</protein>
<dbReference type="Pfam" id="PF07883">
    <property type="entry name" value="Cupin_2"/>
    <property type="match status" value="1"/>
</dbReference>
<dbReference type="Gene3D" id="2.60.120.10">
    <property type="entry name" value="Jelly Rolls"/>
    <property type="match status" value="1"/>
</dbReference>
<dbReference type="SUPFAM" id="SSF51182">
    <property type="entry name" value="RmlC-like cupins"/>
    <property type="match status" value="1"/>
</dbReference>
<dbReference type="InterPro" id="IPR013096">
    <property type="entry name" value="Cupin_2"/>
</dbReference>
<organism evidence="1 2">
    <name type="scientific">Streptomyces parvulus</name>
    <dbReference type="NCBI Taxonomy" id="146923"/>
    <lineage>
        <taxon>Bacteria</taxon>
        <taxon>Bacillati</taxon>
        <taxon>Actinomycetota</taxon>
        <taxon>Actinomycetes</taxon>
        <taxon>Kitasatosporales</taxon>
        <taxon>Streptomycetaceae</taxon>
        <taxon>Streptomyces</taxon>
    </lineage>
</organism>
<dbReference type="RefSeq" id="WP_064732388.1">
    <property type="nucleotide sequence ID" value="NZ_BMRX01000026.1"/>
</dbReference>
<dbReference type="Proteomes" id="UP000078468">
    <property type="component" value="Plasmid pspa1"/>
</dbReference>
<dbReference type="EMBL" id="CP015867">
    <property type="protein sequence ID" value="ANJ12060.1"/>
    <property type="molecule type" value="Genomic_DNA"/>
</dbReference>
<dbReference type="PANTHER" id="PTHR36440:SF1">
    <property type="entry name" value="PUTATIVE (AFU_ORTHOLOGUE AFUA_8G07350)-RELATED"/>
    <property type="match status" value="1"/>
</dbReference>
<sequence>MSFLLGEVTPDDPQWNRRGALYVPSGQGPTVWAADDVYTVKATGAQTNGNIGFIEATVPAGGGPVPHAHTREDETFYVLDGELEFTDGDHEFTAVAGDFIHVPKGIRHGFRNKRIHAARLLFIYTPPGLEQLMLDHSTAARDGETPPPIDDEMTVRAEQVIRKSRTIMLP</sequence>
<dbReference type="InterPro" id="IPR014710">
    <property type="entry name" value="RmlC-like_jellyroll"/>
</dbReference>
<evidence type="ECO:0000313" key="1">
    <source>
        <dbReference type="EMBL" id="ANJ12060.1"/>
    </source>
</evidence>
<keyword evidence="1" id="KW-0614">Plasmid</keyword>
<proteinExistence type="predicted"/>
<reference evidence="1 2" key="1">
    <citation type="submission" date="2016-05" db="EMBL/GenBank/DDBJ databases">
        <title>Non-Contiguous Finished Genome Sequence of Streptomyces parvulus 2297 Integrated Site-Specifically with Actinophage R4.</title>
        <authorList>
            <person name="Nishizawa T."/>
            <person name="Miura T."/>
            <person name="Harada C."/>
            <person name="Guo Y."/>
            <person name="Narisawa K."/>
            <person name="Ohta H."/>
            <person name="Takahashi H."/>
            <person name="Shirai M."/>
        </authorList>
    </citation>
    <scope>NUCLEOTIDE SEQUENCE [LARGE SCALE GENOMIC DNA]</scope>
    <source>
        <strain evidence="1 2">2297</strain>
        <plasmid evidence="2">pspa1</plasmid>
    </source>
</reference>
<accession>A0A191VAX1</accession>
<dbReference type="InterPro" id="IPR053146">
    <property type="entry name" value="QDO-like"/>
</dbReference>
<dbReference type="KEGG" id="spav:Spa2297_33825"/>
<name>A0A191VAX1_9ACTN</name>
<geneLocation type="plasmid" evidence="2">
    <name>pspa1</name>
</geneLocation>
<dbReference type="AlphaFoldDB" id="A0A191VAX1"/>
<dbReference type="InterPro" id="IPR011051">
    <property type="entry name" value="RmlC_Cupin_sf"/>
</dbReference>
<dbReference type="GeneID" id="91309890"/>
<evidence type="ECO:0000313" key="2">
    <source>
        <dbReference type="Proteomes" id="UP000078468"/>
    </source>
</evidence>
<gene>
    <name evidence="1" type="ORF">Spa2297_33825</name>
</gene>